<dbReference type="InParanoid" id="A0A2K3D6K0"/>
<dbReference type="GeneID" id="66055766"/>
<keyword evidence="3" id="KW-1185">Reference proteome</keyword>
<dbReference type="Proteomes" id="UP000006906">
    <property type="component" value="Chromosome 12"/>
</dbReference>
<reference evidence="2 3" key="1">
    <citation type="journal article" date="2007" name="Science">
        <title>The Chlamydomonas genome reveals the evolution of key animal and plant functions.</title>
        <authorList>
            <person name="Merchant S.S."/>
            <person name="Prochnik S.E."/>
            <person name="Vallon O."/>
            <person name="Harris E.H."/>
            <person name="Karpowicz S.J."/>
            <person name="Witman G.B."/>
            <person name="Terry A."/>
            <person name="Salamov A."/>
            <person name="Fritz-Laylin L.K."/>
            <person name="Marechal-Drouard L."/>
            <person name="Marshall W.F."/>
            <person name="Qu L.H."/>
            <person name="Nelson D.R."/>
            <person name="Sanderfoot A.A."/>
            <person name="Spalding M.H."/>
            <person name="Kapitonov V.V."/>
            <person name="Ren Q."/>
            <person name="Ferris P."/>
            <person name="Lindquist E."/>
            <person name="Shapiro H."/>
            <person name="Lucas S.M."/>
            <person name="Grimwood J."/>
            <person name="Schmutz J."/>
            <person name="Cardol P."/>
            <person name="Cerutti H."/>
            <person name="Chanfreau G."/>
            <person name="Chen C.L."/>
            <person name="Cognat V."/>
            <person name="Croft M.T."/>
            <person name="Dent R."/>
            <person name="Dutcher S."/>
            <person name="Fernandez E."/>
            <person name="Fukuzawa H."/>
            <person name="Gonzalez-Ballester D."/>
            <person name="Gonzalez-Halphen D."/>
            <person name="Hallmann A."/>
            <person name="Hanikenne M."/>
            <person name="Hippler M."/>
            <person name="Inwood W."/>
            <person name="Jabbari K."/>
            <person name="Kalanon M."/>
            <person name="Kuras R."/>
            <person name="Lefebvre P.A."/>
            <person name="Lemaire S.D."/>
            <person name="Lobanov A.V."/>
            <person name="Lohr M."/>
            <person name="Manuell A."/>
            <person name="Meier I."/>
            <person name="Mets L."/>
            <person name="Mittag M."/>
            <person name="Mittelmeier T."/>
            <person name="Moroney J.V."/>
            <person name="Moseley J."/>
            <person name="Napoli C."/>
            <person name="Nedelcu A.M."/>
            <person name="Niyogi K."/>
            <person name="Novoselov S.V."/>
            <person name="Paulsen I.T."/>
            <person name="Pazour G."/>
            <person name="Purton S."/>
            <person name="Ral J.P."/>
            <person name="Riano-Pachon D.M."/>
            <person name="Riekhof W."/>
            <person name="Rymarquis L."/>
            <person name="Schroda M."/>
            <person name="Stern D."/>
            <person name="Umen J."/>
            <person name="Willows R."/>
            <person name="Wilson N."/>
            <person name="Zimmer S.L."/>
            <person name="Allmer J."/>
            <person name="Balk J."/>
            <person name="Bisova K."/>
            <person name="Chen C.J."/>
            <person name="Elias M."/>
            <person name="Gendler K."/>
            <person name="Hauser C."/>
            <person name="Lamb M.R."/>
            <person name="Ledford H."/>
            <person name="Long J.C."/>
            <person name="Minagawa J."/>
            <person name="Page M.D."/>
            <person name="Pan J."/>
            <person name="Pootakham W."/>
            <person name="Roje S."/>
            <person name="Rose A."/>
            <person name="Stahlberg E."/>
            <person name="Terauchi A.M."/>
            <person name="Yang P."/>
            <person name="Ball S."/>
            <person name="Bowler C."/>
            <person name="Dieckmann C.L."/>
            <person name="Gladyshev V.N."/>
            <person name="Green P."/>
            <person name="Jorgensen R."/>
            <person name="Mayfield S."/>
            <person name="Mueller-Roeber B."/>
            <person name="Rajamani S."/>
            <person name="Sayre R.T."/>
            <person name="Brokstein P."/>
            <person name="Dubchak I."/>
            <person name="Goodstein D."/>
            <person name="Hornick L."/>
            <person name="Huang Y.W."/>
            <person name="Jhaveri J."/>
            <person name="Luo Y."/>
            <person name="Martinez D."/>
            <person name="Ngau W.C."/>
            <person name="Otillar B."/>
            <person name="Poliakov A."/>
            <person name="Porter A."/>
            <person name="Szajkowski L."/>
            <person name="Werner G."/>
            <person name="Zhou K."/>
            <person name="Grigoriev I.V."/>
            <person name="Rokhsar D.S."/>
            <person name="Grossman A.R."/>
        </authorList>
    </citation>
    <scope>NUCLEOTIDE SEQUENCE [LARGE SCALE GENOMIC DNA]</scope>
    <source>
        <strain evidence="3">CC-503</strain>
    </source>
</reference>
<proteinExistence type="predicted"/>
<accession>A0A2K3D6K0</accession>
<feature type="region of interest" description="Disordered" evidence="1">
    <location>
        <begin position="137"/>
        <end position="162"/>
    </location>
</feature>
<dbReference type="RefSeq" id="XP_042919099.1">
    <property type="nucleotide sequence ID" value="XM_043068874.1"/>
</dbReference>
<gene>
    <name evidence="2" type="ORF">CHLRE_12g545900v5</name>
</gene>
<evidence type="ECO:0000256" key="1">
    <source>
        <dbReference type="SAM" id="MobiDB-lite"/>
    </source>
</evidence>
<dbReference type="EMBL" id="CM008973">
    <property type="protein sequence ID" value="PNW76147.1"/>
    <property type="molecule type" value="Genomic_DNA"/>
</dbReference>
<dbReference type="AlphaFoldDB" id="A0A2K3D6K0"/>
<organism evidence="2 3">
    <name type="scientific">Chlamydomonas reinhardtii</name>
    <name type="common">Chlamydomonas smithii</name>
    <dbReference type="NCBI Taxonomy" id="3055"/>
    <lineage>
        <taxon>Eukaryota</taxon>
        <taxon>Viridiplantae</taxon>
        <taxon>Chlorophyta</taxon>
        <taxon>core chlorophytes</taxon>
        <taxon>Chlorophyceae</taxon>
        <taxon>CS clade</taxon>
        <taxon>Chlamydomonadales</taxon>
        <taxon>Chlamydomonadaceae</taxon>
        <taxon>Chlamydomonas</taxon>
    </lineage>
</organism>
<dbReference type="KEGG" id="cre:CHLRE_12g545900v5"/>
<evidence type="ECO:0000313" key="3">
    <source>
        <dbReference type="Proteomes" id="UP000006906"/>
    </source>
</evidence>
<sequence length="162" mass="17623">MKRAQMQQGIQQLCHQAGDLAMKARKMIPDAKDTAIVNAVKASLRGTGWDEKSAAVIKCWLQDHIVPEDASGKSRTWTAEAIKLFKDAVAVQKDRGTRTTGGTVLNEMRRRNPELSAGLTTHKVAIKLGRMLTGEAAATNKAKPLAPVTKKIRGKKKEPGPE</sequence>
<name>A0A2K3D6K0_CHLRE</name>
<dbReference type="Gramene" id="PNW76147">
    <property type="protein sequence ID" value="PNW76147"/>
    <property type="gene ID" value="CHLRE_12g545900v5"/>
</dbReference>
<evidence type="ECO:0000313" key="2">
    <source>
        <dbReference type="EMBL" id="PNW76147.1"/>
    </source>
</evidence>
<protein>
    <submittedName>
        <fullName evidence="2">Uncharacterized protein</fullName>
    </submittedName>
</protein>